<dbReference type="EnsemblMetazoa" id="PPA41338.1">
    <property type="protein sequence ID" value="PPA41338.1"/>
    <property type="gene ID" value="WBGene00279707"/>
</dbReference>
<accession>A0A8R1YZY4</accession>
<name>A0A2A6CKD2_PRIPA</name>
<reference evidence="2" key="1">
    <citation type="journal article" date="2008" name="Nat. Genet.">
        <title>The Pristionchus pacificus genome provides a unique perspective on nematode lifestyle and parasitism.</title>
        <authorList>
            <person name="Dieterich C."/>
            <person name="Clifton S.W."/>
            <person name="Schuster L.N."/>
            <person name="Chinwalla A."/>
            <person name="Delehaunty K."/>
            <person name="Dinkelacker I."/>
            <person name="Fulton L."/>
            <person name="Fulton R."/>
            <person name="Godfrey J."/>
            <person name="Minx P."/>
            <person name="Mitreva M."/>
            <person name="Roeseler W."/>
            <person name="Tian H."/>
            <person name="Witte H."/>
            <person name="Yang S.P."/>
            <person name="Wilson R.K."/>
            <person name="Sommer R.J."/>
        </authorList>
    </citation>
    <scope>NUCLEOTIDE SEQUENCE [LARGE SCALE GENOMIC DNA]</scope>
    <source>
        <strain evidence="2">PS312</strain>
    </source>
</reference>
<protein>
    <submittedName>
        <fullName evidence="1">Uncharacterized protein</fullName>
    </submittedName>
</protein>
<sequence>MLSYLPLLYLYSEQNLIRLLVFAQRTSISDHDPPHVVPRGERKSVSAVRLPPLSCAIAIASTDLRVDLALCSFVAVGSLADCIAVARGQLRPSFKPISLRHSHGSVASPFLSVCSSAASVVLQTDLTWEPSQDTFPHLDDKCRVY</sequence>
<organism evidence="1 2">
    <name type="scientific">Pristionchus pacificus</name>
    <name type="common">Parasitic nematode worm</name>
    <dbReference type="NCBI Taxonomy" id="54126"/>
    <lineage>
        <taxon>Eukaryota</taxon>
        <taxon>Metazoa</taxon>
        <taxon>Ecdysozoa</taxon>
        <taxon>Nematoda</taxon>
        <taxon>Chromadorea</taxon>
        <taxon>Rhabditida</taxon>
        <taxon>Rhabditina</taxon>
        <taxon>Diplogasteromorpha</taxon>
        <taxon>Diplogasteroidea</taxon>
        <taxon>Neodiplogasteridae</taxon>
        <taxon>Pristionchus</taxon>
    </lineage>
</organism>
<proteinExistence type="predicted"/>
<evidence type="ECO:0000313" key="2">
    <source>
        <dbReference type="Proteomes" id="UP000005239"/>
    </source>
</evidence>
<accession>A0A2A6CKD2</accession>
<evidence type="ECO:0000313" key="1">
    <source>
        <dbReference type="EnsemblMetazoa" id="PPA41338.1"/>
    </source>
</evidence>
<reference evidence="1" key="2">
    <citation type="submission" date="2022-06" db="UniProtKB">
        <authorList>
            <consortium name="EnsemblMetazoa"/>
        </authorList>
    </citation>
    <scope>IDENTIFICATION</scope>
    <source>
        <strain evidence="1">PS312</strain>
    </source>
</reference>
<keyword evidence="2" id="KW-1185">Reference proteome</keyword>
<dbReference type="Proteomes" id="UP000005239">
    <property type="component" value="Unassembled WGS sequence"/>
</dbReference>
<gene>
    <name evidence="1" type="primary">WBGene00279707</name>
</gene>
<dbReference type="AlphaFoldDB" id="A0A2A6CKD2"/>